<accession>A0AAU7BPM9</accession>
<gene>
    <name evidence="2" type="ORF">ABGB03_09805</name>
</gene>
<organism evidence="2">
    <name type="scientific">Pontimicrobium sp. SW4</name>
    <dbReference type="NCBI Taxonomy" id="3153519"/>
    <lineage>
        <taxon>Bacteria</taxon>
        <taxon>Pseudomonadati</taxon>
        <taxon>Bacteroidota</taxon>
        <taxon>Flavobacteriia</taxon>
        <taxon>Flavobacteriales</taxon>
        <taxon>Flavobacteriaceae</taxon>
        <taxon>Pontimicrobium</taxon>
    </lineage>
</organism>
<evidence type="ECO:0000256" key="1">
    <source>
        <dbReference type="SAM" id="Coils"/>
    </source>
</evidence>
<dbReference type="RefSeq" id="WP_347922334.1">
    <property type="nucleotide sequence ID" value="NZ_CP157199.1"/>
</dbReference>
<dbReference type="Pfam" id="PF06037">
    <property type="entry name" value="DUF922"/>
    <property type="match status" value="1"/>
</dbReference>
<dbReference type="AlphaFoldDB" id="A0AAU7BPM9"/>
<dbReference type="InterPro" id="IPR010321">
    <property type="entry name" value="DUF922"/>
</dbReference>
<evidence type="ECO:0000313" key="2">
    <source>
        <dbReference type="EMBL" id="XBG60147.1"/>
    </source>
</evidence>
<dbReference type="EMBL" id="CP157199">
    <property type="protein sequence ID" value="XBG60147.1"/>
    <property type="molecule type" value="Genomic_DNA"/>
</dbReference>
<keyword evidence="1" id="KW-0175">Coiled coil</keyword>
<protein>
    <submittedName>
        <fullName evidence="2">DUF922 domain-containing protein</fullName>
    </submittedName>
</protein>
<feature type="coiled-coil region" evidence="1">
    <location>
        <begin position="124"/>
        <end position="158"/>
    </location>
</feature>
<name>A0AAU7BPM9_9FLAO</name>
<reference evidence="2" key="1">
    <citation type="submission" date="2024-05" db="EMBL/GenBank/DDBJ databases">
        <title>Pontimicrobium maritimus sp. nov., isolated form sea water.</title>
        <authorList>
            <person name="Muhammad N."/>
            <person name="Vuong T.Q."/>
            <person name="Han H.L."/>
            <person name="Kim S.-G."/>
        </authorList>
    </citation>
    <scope>NUCLEOTIDE SEQUENCE</scope>
    <source>
        <strain evidence="2">SW4</strain>
    </source>
</reference>
<proteinExistence type="predicted"/>
<sequence length="177" mass="21145">MYKLLIACLVSVTLFQDSPTISWDLDNRLEWSDFRGEPRPSNNSVAVTASGITFSYSTKKSDTRLVDYNYNIRADFYPNRSWYLKEKADNNILNHERLHFDITELHARMFRQRIEKMKFTMDIDNQMNRLHKTINKELEALQNKYDAETRHSQDLEKQQEWQIKIIEALNKLSRYSS</sequence>